<name>A0A2G9WYA7_9HYPH</name>
<dbReference type="Proteomes" id="UP000231070">
    <property type="component" value="Unassembled WGS sequence"/>
</dbReference>
<dbReference type="NCBIfam" id="TIGR02215">
    <property type="entry name" value="phage_chp_gp8"/>
    <property type="match status" value="1"/>
</dbReference>
<dbReference type="EMBL" id="NQVN01000004">
    <property type="protein sequence ID" value="PIO99659.1"/>
    <property type="molecule type" value="Genomic_DNA"/>
</dbReference>
<dbReference type="RefSeq" id="WP_100080358.1">
    <property type="nucleotide sequence ID" value="NZ_NQVN01000004.1"/>
</dbReference>
<proteinExistence type="predicted"/>
<accession>A0A2G9WYA7</accession>
<reference evidence="1 2" key="1">
    <citation type="submission" date="2017-08" db="EMBL/GenBank/DDBJ databases">
        <title>Pleomorphomonas carboxidotrophicus sp. nov., a new mesophilic hydrogenogenic carboxidotroph.</title>
        <authorList>
            <person name="Esquivel-Elizondo S."/>
            <person name="Krajmalnik-Brown R."/>
            <person name="Maldonado J."/>
        </authorList>
    </citation>
    <scope>NUCLEOTIDE SEQUENCE [LARGE SCALE GENOMIC DNA]</scope>
    <source>
        <strain evidence="1 2">SVCO-16</strain>
    </source>
</reference>
<protein>
    <recommendedName>
        <fullName evidence="3">Phage gp6-like head-tail connector protein</fullName>
    </recommendedName>
</protein>
<evidence type="ECO:0008006" key="3">
    <source>
        <dbReference type="Google" id="ProtNLM"/>
    </source>
</evidence>
<evidence type="ECO:0000313" key="1">
    <source>
        <dbReference type="EMBL" id="PIO99659.1"/>
    </source>
</evidence>
<keyword evidence="2" id="KW-1185">Reference proteome</keyword>
<sequence>MTLIRTVAPASLPIDEAVVFAHLRLILDDEGEPATAEADLVRSYVAAACALLDGPGGMLARCLISQTWALKLPRFPRGPIAIPLPPVSAVSSVAYLDPAGAPQTLDVAAYVVAGIGSDDVAVHSAPGTSWPAVRSGHPEAVTVTFTAGYGATAADVPEPIRGAILEIVADRYAFRESASAGVSVDQVPATAQDALSSFINYRVLTHG</sequence>
<dbReference type="OrthoDB" id="8452228at2"/>
<dbReference type="AlphaFoldDB" id="A0A2G9WYA7"/>
<dbReference type="InterPro" id="IPR011738">
    <property type="entry name" value="Phage_CHP"/>
</dbReference>
<gene>
    <name evidence="1" type="ORF">CJ014_10165</name>
</gene>
<comment type="caution">
    <text evidence="1">The sequence shown here is derived from an EMBL/GenBank/DDBJ whole genome shotgun (WGS) entry which is preliminary data.</text>
</comment>
<evidence type="ECO:0000313" key="2">
    <source>
        <dbReference type="Proteomes" id="UP000231070"/>
    </source>
</evidence>
<organism evidence="1 2">
    <name type="scientific">Pleomorphomonas carboxyditropha</name>
    <dbReference type="NCBI Taxonomy" id="2023338"/>
    <lineage>
        <taxon>Bacteria</taxon>
        <taxon>Pseudomonadati</taxon>
        <taxon>Pseudomonadota</taxon>
        <taxon>Alphaproteobacteria</taxon>
        <taxon>Hyphomicrobiales</taxon>
        <taxon>Pleomorphomonadaceae</taxon>
        <taxon>Pleomorphomonas</taxon>
    </lineage>
</organism>